<evidence type="ECO:0000256" key="1">
    <source>
        <dbReference type="SAM" id="MobiDB-lite"/>
    </source>
</evidence>
<evidence type="ECO:0000313" key="2">
    <source>
        <dbReference type="EMBL" id="KAK4123648.1"/>
    </source>
</evidence>
<dbReference type="RefSeq" id="XP_062647419.1">
    <property type="nucleotide sequence ID" value="XM_062792915.1"/>
</dbReference>
<feature type="region of interest" description="Disordered" evidence="1">
    <location>
        <begin position="1"/>
        <end position="26"/>
    </location>
</feature>
<name>A0AAN6TZL9_9PEZI</name>
<reference evidence="2" key="1">
    <citation type="journal article" date="2023" name="Mol. Phylogenet. Evol.">
        <title>Genome-scale phylogeny and comparative genomics of the fungal order Sordariales.</title>
        <authorList>
            <person name="Hensen N."/>
            <person name="Bonometti L."/>
            <person name="Westerberg I."/>
            <person name="Brannstrom I.O."/>
            <person name="Guillou S."/>
            <person name="Cros-Aarteil S."/>
            <person name="Calhoun S."/>
            <person name="Haridas S."/>
            <person name="Kuo A."/>
            <person name="Mondo S."/>
            <person name="Pangilinan J."/>
            <person name="Riley R."/>
            <person name="LaButti K."/>
            <person name="Andreopoulos B."/>
            <person name="Lipzen A."/>
            <person name="Chen C."/>
            <person name="Yan M."/>
            <person name="Daum C."/>
            <person name="Ng V."/>
            <person name="Clum A."/>
            <person name="Steindorff A."/>
            <person name="Ohm R.A."/>
            <person name="Martin F."/>
            <person name="Silar P."/>
            <person name="Natvig D.O."/>
            <person name="Lalanne C."/>
            <person name="Gautier V."/>
            <person name="Ament-Velasquez S.L."/>
            <person name="Kruys A."/>
            <person name="Hutchinson M.I."/>
            <person name="Powell A.J."/>
            <person name="Barry K."/>
            <person name="Miller A.N."/>
            <person name="Grigoriev I.V."/>
            <person name="Debuchy R."/>
            <person name="Gladieux P."/>
            <person name="Hiltunen Thoren M."/>
            <person name="Johannesson H."/>
        </authorList>
    </citation>
    <scope>NUCLEOTIDE SEQUENCE</scope>
    <source>
        <strain evidence="2">CBS 731.68</strain>
    </source>
</reference>
<proteinExistence type="predicted"/>
<dbReference type="EMBL" id="MU853228">
    <property type="protein sequence ID" value="KAK4123648.1"/>
    <property type="molecule type" value="Genomic_DNA"/>
</dbReference>
<protein>
    <submittedName>
        <fullName evidence="2">Uncharacterized protein</fullName>
    </submittedName>
</protein>
<feature type="compositionally biased region" description="Polar residues" evidence="1">
    <location>
        <begin position="10"/>
        <end position="22"/>
    </location>
</feature>
<sequence>MSAPSHEENPQVTQPFILPTSTDGDDDDRAIRVLVQTKTHLVPGDKNTEYGERIDAMETLSTSAWWSRNR</sequence>
<organism evidence="2 3">
    <name type="scientific">Parathielavia appendiculata</name>
    <dbReference type="NCBI Taxonomy" id="2587402"/>
    <lineage>
        <taxon>Eukaryota</taxon>
        <taxon>Fungi</taxon>
        <taxon>Dikarya</taxon>
        <taxon>Ascomycota</taxon>
        <taxon>Pezizomycotina</taxon>
        <taxon>Sordariomycetes</taxon>
        <taxon>Sordariomycetidae</taxon>
        <taxon>Sordariales</taxon>
        <taxon>Chaetomiaceae</taxon>
        <taxon>Parathielavia</taxon>
    </lineage>
</organism>
<keyword evidence="3" id="KW-1185">Reference proteome</keyword>
<accession>A0AAN6TZL9</accession>
<dbReference type="Proteomes" id="UP001302602">
    <property type="component" value="Unassembled WGS sequence"/>
</dbReference>
<reference evidence="2" key="2">
    <citation type="submission" date="2023-05" db="EMBL/GenBank/DDBJ databases">
        <authorList>
            <consortium name="Lawrence Berkeley National Laboratory"/>
            <person name="Steindorff A."/>
            <person name="Hensen N."/>
            <person name="Bonometti L."/>
            <person name="Westerberg I."/>
            <person name="Brannstrom I.O."/>
            <person name="Guillou S."/>
            <person name="Cros-Aarteil S."/>
            <person name="Calhoun S."/>
            <person name="Haridas S."/>
            <person name="Kuo A."/>
            <person name="Mondo S."/>
            <person name="Pangilinan J."/>
            <person name="Riley R."/>
            <person name="Labutti K."/>
            <person name="Andreopoulos B."/>
            <person name="Lipzen A."/>
            <person name="Chen C."/>
            <person name="Yanf M."/>
            <person name="Daum C."/>
            <person name="Ng V."/>
            <person name="Clum A."/>
            <person name="Ohm R."/>
            <person name="Martin F."/>
            <person name="Silar P."/>
            <person name="Natvig D."/>
            <person name="Lalanne C."/>
            <person name="Gautier V."/>
            <person name="Ament-Velasquez S.L."/>
            <person name="Kruys A."/>
            <person name="Hutchinson M.I."/>
            <person name="Powell A.J."/>
            <person name="Barry K."/>
            <person name="Miller A.N."/>
            <person name="Grigoriev I.V."/>
            <person name="Debuchy R."/>
            <person name="Gladieux P."/>
            <person name="Thoren M.H."/>
            <person name="Johannesson H."/>
        </authorList>
    </citation>
    <scope>NUCLEOTIDE SEQUENCE</scope>
    <source>
        <strain evidence="2">CBS 731.68</strain>
    </source>
</reference>
<evidence type="ECO:0000313" key="3">
    <source>
        <dbReference type="Proteomes" id="UP001302602"/>
    </source>
</evidence>
<comment type="caution">
    <text evidence="2">The sequence shown here is derived from an EMBL/GenBank/DDBJ whole genome shotgun (WGS) entry which is preliminary data.</text>
</comment>
<dbReference type="AlphaFoldDB" id="A0AAN6TZL9"/>
<dbReference type="GeneID" id="87829684"/>
<gene>
    <name evidence="2" type="ORF">N657DRAFT_645234</name>
</gene>